<keyword evidence="3" id="KW-1185">Reference proteome</keyword>
<sequence>MSAQKAFAGVRRLGKEAYQFQFTSEFEYIALECKGTWRPTLLKVVWFRNHRKVESIPVKWVTSEDRGPNGASGKAKFKPSFSVGLVVTLYKGKGRDRFEEKEYKYYVQDQSEKGNKVLASFTIDLKEYTSPLDMNARDALEMTFHNESHKVDRVVMGMTLSSQLLKRGKG</sequence>
<dbReference type="Pfam" id="PF10358">
    <property type="entry name" value="NT-C2"/>
    <property type="match status" value="1"/>
</dbReference>
<feature type="non-terminal residue" evidence="2">
    <location>
        <position position="1"/>
    </location>
</feature>
<comment type="caution">
    <text evidence="2">The sequence shown here is derived from an EMBL/GenBank/DDBJ whole genome shotgun (WGS) entry which is preliminary data.</text>
</comment>
<name>A0AA35TYR7_GEOBA</name>
<dbReference type="EMBL" id="CASHTH010004325">
    <property type="protein sequence ID" value="CAI8056116.1"/>
    <property type="molecule type" value="Genomic_DNA"/>
</dbReference>
<protein>
    <submittedName>
        <fullName evidence="2">EH domain-binding protein 1</fullName>
    </submittedName>
</protein>
<evidence type="ECO:0000313" key="3">
    <source>
        <dbReference type="Proteomes" id="UP001174909"/>
    </source>
</evidence>
<evidence type="ECO:0000313" key="2">
    <source>
        <dbReference type="EMBL" id="CAI8056116.1"/>
    </source>
</evidence>
<evidence type="ECO:0000259" key="1">
    <source>
        <dbReference type="PROSITE" id="PS51840"/>
    </source>
</evidence>
<dbReference type="InterPro" id="IPR019448">
    <property type="entry name" value="NT-C2"/>
</dbReference>
<dbReference type="AlphaFoldDB" id="A0AA35TYR7"/>
<accession>A0AA35TYR7</accession>
<proteinExistence type="predicted"/>
<reference evidence="2" key="1">
    <citation type="submission" date="2023-03" db="EMBL/GenBank/DDBJ databases">
        <authorList>
            <person name="Steffen K."/>
            <person name="Cardenas P."/>
        </authorList>
    </citation>
    <scope>NUCLEOTIDE SEQUENCE</scope>
</reference>
<dbReference type="PROSITE" id="PS51840">
    <property type="entry name" value="C2_NT"/>
    <property type="match status" value="1"/>
</dbReference>
<gene>
    <name evidence="2" type="ORF">GBAR_LOCUS30568</name>
</gene>
<dbReference type="Proteomes" id="UP001174909">
    <property type="component" value="Unassembled WGS sequence"/>
</dbReference>
<feature type="domain" description="C2 NT-type" evidence="1">
    <location>
        <begin position="10"/>
        <end position="164"/>
    </location>
</feature>
<organism evidence="2 3">
    <name type="scientific">Geodia barretti</name>
    <name type="common">Barrett's horny sponge</name>
    <dbReference type="NCBI Taxonomy" id="519541"/>
    <lineage>
        <taxon>Eukaryota</taxon>
        <taxon>Metazoa</taxon>
        <taxon>Porifera</taxon>
        <taxon>Demospongiae</taxon>
        <taxon>Heteroscleromorpha</taxon>
        <taxon>Tetractinellida</taxon>
        <taxon>Astrophorina</taxon>
        <taxon>Geodiidae</taxon>
        <taxon>Geodia</taxon>
    </lineage>
</organism>